<dbReference type="STRING" id="1280514.AXFE_01780"/>
<proteinExistence type="predicted"/>
<dbReference type="EMBL" id="JXYS01000003">
    <property type="protein sequence ID" value="KJF18892.1"/>
    <property type="molecule type" value="Genomic_DNA"/>
</dbReference>
<gene>
    <name evidence="1" type="ORF">AXFE_01780</name>
</gene>
<keyword evidence="2" id="KW-1185">Reference proteome</keyword>
<protein>
    <submittedName>
        <fullName evidence="1">Uncharacterized protein</fullName>
    </submittedName>
</protein>
<name>A0A0D8HMD4_9ACTN</name>
<sequence>MLLQHGERHDVQDALVGGCEYHVGRSTIVVGPEPVCRGYAPAVPGNQAREAILRSWSDEIVADIALMFEEVGCYHGTDSVATQIFRSGGTASIPVEAGERIGAARLQFTTQHVEFAHP</sequence>
<dbReference type="Proteomes" id="UP000032360">
    <property type="component" value="Unassembled WGS sequence"/>
</dbReference>
<evidence type="ECO:0000313" key="2">
    <source>
        <dbReference type="Proteomes" id="UP000032360"/>
    </source>
</evidence>
<evidence type="ECO:0000313" key="1">
    <source>
        <dbReference type="EMBL" id="KJF18892.1"/>
    </source>
</evidence>
<dbReference type="AlphaFoldDB" id="A0A0D8HMD4"/>
<organism evidence="1 2">
    <name type="scientific">Acidithrix ferrooxidans</name>
    <dbReference type="NCBI Taxonomy" id="1280514"/>
    <lineage>
        <taxon>Bacteria</taxon>
        <taxon>Bacillati</taxon>
        <taxon>Actinomycetota</taxon>
        <taxon>Acidimicrobiia</taxon>
        <taxon>Acidimicrobiales</taxon>
        <taxon>Acidimicrobiaceae</taxon>
        <taxon>Acidithrix</taxon>
    </lineage>
</organism>
<accession>A0A0D8HMD4</accession>
<comment type="caution">
    <text evidence="1">The sequence shown here is derived from an EMBL/GenBank/DDBJ whole genome shotgun (WGS) entry which is preliminary data.</text>
</comment>
<reference evidence="1 2" key="1">
    <citation type="submission" date="2015-01" db="EMBL/GenBank/DDBJ databases">
        <title>Draft genome of the acidophilic iron oxidizer Acidithrix ferrooxidans strain Py-F3.</title>
        <authorList>
            <person name="Poehlein A."/>
            <person name="Eisen S."/>
            <person name="Schloemann M."/>
            <person name="Johnson B.D."/>
            <person name="Daniel R."/>
            <person name="Muehling M."/>
        </authorList>
    </citation>
    <scope>NUCLEOTIDE SEQUENCE [LARGE SCALE GENOMIC DNA]</scope>
    <source>
        <strain evidence="1 2">Py-F3</strain>
    </source>
</reference>